<evidence type="ECO:0000256" key="2">
    <source>
        <dbReference type="SAM" id="MobiDB-lite"/>
    </source>
</evidence>
<feature type="region of interest" description="Disordered" evidence="2">
    <location>
        <begin position="509"/>
        <end position="605"/>
    </location>
</feature>
<feature type="compositionally biased region" description="Basic and acidic residues" evidence="2">
    <location>
        <begin position="545"/>
        <end position="554"/>
    </location>
</feature>
<dbReference type="Proteomes" id="UP001365542">
    <property type="component" value="Unassembled WGS sequence"/>
</dbReference>
<evidence type="ECO:0000313" key="4">
    <source>
        <dbReference type="Proteomes" id="UP001365542"/>
    </source>
</evidence>
<feature type="region of interest" description="Disordered" evidence="2">
    <location>
        <begin position="1182"/>
        <end position="1294"/>
    </location>
</feature>
<dbReference type="EMBL" id="JAVHJO010000002">
    <property type="protein sequence ID" value="KAK6542695.1"/>
    <property type="molecule type" value="Genomic_DNA"/>
</dbReference>
<gene>
    <name evidence="3" type="ORF">TWF694_006639</name>
</gene>
<sequence>MMGELQELAHRGLNKTDSIIKDYEDEIEMANRSRRPPPIDTKVASPIGSPLVLPRDQLPMEQKYSDVAHPGHCDKVLENLRSNDPTQQDKSRPSPPKRNPSRTGYKCVDSIGAPSLPLNSTPEKFVPRIPRHCDDLIEQLRSGMDPSVRRTRPRPSNPQLQYSEYRGVNYTGPVSPTTNGVPDWYRNAQAMLKTKNPHKYMTEEITNTSIDHNTPPPSASLSPGLTDRSYGNFSSIPITLDVTMVQSEKDGNAPQITDTTSLPLSPISPVDQLVVGKEVSPGMSNANGRDEVTGGKNIADIDIDASAIQQDIEHALQLTQLHRSMSQSQPAGASYVNRLRRSIILDPSSKFPLDTHTSVILDDETLASEIENVQDTEPIQNLDETLDTQKLGQTDRAHERGSIHIGDLSLGGNDGEVWDQYLDYYSEVVNAYDDDSEYEELSVKPLSAIIEEPEQRIKSLYATVEDAEDEYDELRKLLGAEDVPVQQTPTIATVDAENRDEILDRDHVNGEIFDKTPARRDSNPPPIPPKRRVPTLPQVVGSDSPPHEIQDKRQQPQVVHSEVSESSIAPPVPPKVTLPRITKSSSAPEPEHVTERTQATQESDFPSLADLSNAMTLDDDQIFDKNAHHRSNKNKAAEVLSMDSVDFFSDPLLDVHPAPHTRLAKEIDRVNLRKDILESDNLQSPRKGIFNGAQRTLRHVAGSLLNLKAGKNGNFDDAPDVESDPTAESPKPGIFKRIFTTDSSTRPSTVGSDKSFGGSLHESWDSGRASGDTGVTSTDETFPPLPPDPPKQEEPLDPVLSMEFFRLNRHLYDIGMPINKIHEKMVAWVTEETKRREAEAKKLNDQDKKTGFLSMFRHETEEEALAREGDEAIGLLRKRIQEKDRKDREEAHKQLGRAYNERVKQRQMKNITTGRPGFYSETGDFYRAKNPLELALCDTEDEEEYYQERKKDNIEQIEEETLSGEPIESRFPSSHSGGNDIPSPIAEEPEFINPQELDSLDDVAQRAGGYSQEVEREPRSHWSDDSDDEYDGHPSQPTTPVNSTFGRSNRSHKRNGSGSSNLGTGPMLMKRAVRKFKGHRKSAATHTETSVPPTPPAKGNRDSFMSHSSTATRESNNAVVSPIPIPVPHVPARGAPDGVAAALGNLEAGSKPSSVSVIPSITTGTYHDHADKVVHQFGGTIPERSASSLGHRGDRNSKIDSIPERCRSSLGDNRSIPGEWSHSQYVQLRRQQKEEKEQKKLMEKLNIETKKREKLKLKQDEMNAKAQKKEGKKEEKKRAAEAKAEKAKEKLARDIEKGTILTGESFGQWA</sequence>
<name>A0AAV9XKT5_9PEZI</name>
<keyword evidence="4" id="KW-1185">Reference proteome</keyword>
<protein>
    <submittedName>
        <fullName evidence="3">Uncharacterized protein</fullName>
    </submittedName>
</protein>
<reference evidence="3 4" key="1">
    <citation type="submission" date="2019-10" db="EMBL/GenBank/DDBJ databases">
        <authorList>
            <person name="Palmer J.M."/>
        </authorList>
    </citation>
    <scope>NUCLEOTIDE SEQUENCE [LARGE SCALE GENOMIC DNA]</scope>
    <source>
        <strain evidence="3 4">TWF694</strain>
    </source>
</reference>
<feature type="region of interest" description="Disordered" evidence="2">
    <location>
        <begin position="30"/>
        <end position="106"/>
    </location>
</feature>
<keyword evidence="1" id="KW-0175">Coiled coil</keyword>
<feature type="compositionally biased region" description="Basic and acidic residues" evidence="2">
    <location>
        <begin position="1191"/>
        <end position="1207"/>
    </location>
</feature>
<feature type="region of interest" description="Disordered" evidence="2">
    <location>
        <begin position="709"/>
        <end position="795"/>
    </location>
</feature>
<proteinExistence type="predicted"/>
<comment type="caution">
    <text evidence="3">The sequence shown here is derived from an EMBL/GenBank/DDBJ whole genome shotgun (WGS) entry which is preliminary data.</text>
</comment>
<feature type="compositionally biased region" description="Basic and acidic residues" evidence="2">
    <location>
        <begin position="63"/>
        <end position="78"/>
    </location>
</feature>
<feature type="compositionally biased region" description="Basic residues" evidence="2">
    <location>
        <begin position="1071"/>
        <end position="1083"/>
    </location>
</feature>
<feature type="region of interest" description="Disordered" evidence="2">
    <location>
        <begin position="939"/>
        <end position="1122"/>
    </location>
</feature>
<feature type="compositionally biased region" description="Polar residues" evidence="2">
    <location>
        <begin position="740"/>
        <end position="752"/>
    </location>
</feature>
<accession>A0AAV9XKT5</accession>
<organism evidence="3 4">
    <name type="scientific">Orbilia ellipsospora</name>
    <dbReference type="NCBI Taxonomy" id="2528407"/>
    <lineage>
        <taxon>Eukaryota</taxon>
        <taxon>Fungi</taxon>
        <taxon>Dikarya</taxon>
        <taxon>Ascomycota</taxon>
        <taxon>Pezizomycotina</taxon>
        <taxon>Orbiliomycetes</taxon>
        <taxon>Orbiliales</taxon>
        <taxon>Orbiliaceae</taxon>
        <taxon>Orbilia</taxon>
    </lineage>
</organism>
<feature type="compositionally biased region" description="Basic and acidic residues" evidence="2">
    <location>
        <begin position="1013"/>
        <end position="1024"/>
    </location>
</feature>
<feature type="coiled-coil region" evidence="1">
    <location>
        <begin position="450"/>
        <end position="477"/>
    </location>
</feature>
<feature type="compositionally biased region" description="Basic and acidic residues" evidence="2">
    <location>
        <begin position="1231"/>
        <end position="1294"/>
    </location>
</feature>
<evidence type="ECO:0000313" key="3">
    <source>
        <dbReference type="EMBL" id="KAK6542695.1"/>
    </source>
</evidence>
<feature type="compositionally biased region" description="Polar residues" evidence="2">
    <location>
        <begin position="1035"/>
        <end position="1048"/>
    </location>
</feature>
<feature type="compositionally biased region" description="Basic and acidic residues" evidence="2">
    <location>
        <begin position="509"/>
        <end position="522"/>
    </location>
</feature>
<feature type="compositionally biased region" description="Polar residues" evidence="2">
    <location>
        <begin position="1103"/>
        <end position="1118"/>
    </location>
</feature>
<evidence type="ECO:0000256" key="1">
    <source>
        <dbReference type="SAM" id="Coils"/>
    </source>
</evidence>